<name>A0A7D5FLQ4_9CAUD</name>
<dbReference type="Proteomes" id="UP000510603">
    <property type="component" value="Segment"/>
</dbReference>
<dbReference type="EMBL" id="MT522004">
    <property type="protein sequence ID" value="QLF84622.1"/>
    <property type="molecule type" value="Genomic_DNA"/>
</dbReference>
<accession>A0A7D5FLQ4</accession>
<reference evidence="2 3" key="1">
    <citation type="submission" date="2020-05" db="EMBL/GenBank/DDBJ databases">
        <authorList>
            <person name="Vorhees N."/>
            <person name="Tucker A.R."/>
            <person name="Stephan M.R."/>
            <person name="Stalions G.A."/>
            <person name="Riebschleger D.L."/>
            <person name="Petouhoff A.M."/>
            <person name="Paluch K.V."/>
            <person name="Lockett T."/>
            <person name="Koorndyk N.D."/>
            <person name="Koehl A.J."/>
            <person name="Johnson H.K."/>
            <person name="Hood S.A."/>
            <person name="Currier J.K."/>
            <person name="Covert A."/>
            <person name="Bojanowski S.E."/>
            <person name="Bilisko A."/>
            <person name="Bartz C."/>
            <person name="Beck A.M."/>
            <person name="Sievers M.T."/>
            <person name="Stukey J."/>
            <person name="Garlena R.A."/>
            <person name="Russell D.A."/>
            <person name="Pope W.H."/>
            <person name="Jacobs-Sera D."/>
            <person name="Hatfull G.F."/>
        </authorList>
    </citation>
    <scope>NUCLEOTIDE SEQUENCE [LARGE SCALE GENOMIC DNA]</scope>
</reference>
<feature type="region of interest" description="Disordered" evidence="1">
    <location>
        <begin position="163"/>
        <end position="189"/>
    </location>
</feature>
<sequence>MDDIFRKAARAALFAWKQDESGLDDLVNDLWVWYLERPGTQAKMEGLETHEAVKTVKLAALQMLSGQMLAANEFNGRNLYSSDAVKEALRGESTNRYLVDILPMAMDELAEKNESYAEAVRSRYVDGVVPPQGAEHVRLVRALKSLTENVNITAITAGVDAEGNVSEGPGSRHSVFPGLRKAKGSDHSDPTADMAINLALHGDEPIKHKGKPDYLCKTYVDGEGVRRALRIGGDVVYSDQTTTLRKEFR</sequence>
<evidence type="ECO:0000313" key="2">
    <source>
        <dbReference type="EMBL" id="QLF84622.1"/>
    </source>
</evidence>
<organism evidence="2 3">
    <name type="scientific">Mycobacterium phage Gail</name>
    <dbReference type="NCBI Taxonomy" id="2743994"/>
    <lineage>
        <taxon>Viruses</taxon>
        <taxon>Duplodnaviria</taxon>
        <taxon>Heunggongvirae</taxon>
        <taxon>Uroviricota</taxon>
        <taxon>Caudoviricetes</taxon>
        <taxon>Luchadorvirus</taxon>
        <taxon>Luchadorvirus gail</taxon>
        <taxon>Lucadorvirus gail</taxon>
    </lineage>
</organism>
<dbReference type="Pfam" id="PF25684">
    <property type="entry name" value="Mycobacteriophage_Gp53"/>
    <property type="match status" value="1"/>
</dbReference>
<evidence type="ECO:0000313" key="3">
    <source>
        <dbReference type="Proteomes" id="UP000510603"/>
    </source>
</evidence>
<dbReference type="RefSeq" id="YP_010109410.1">
    <property type="nucleotide sequence ID" value="NC_055858.1"/>
</dbReference>
<evidence type="ECO:0000256" key="1">
    <source>
        <dbReference type="SAM" id="MobiDB-lite"/>
    </source>
</evidence>
<proteinExistence type="predicted"/>
<keyword evidence="3" id="KW-1185">Reference proteome</keyword>
<protein>
    <submittedName>
        <fullName evidence="2">RNA polymerase sigma factor</fullName>
    </submittedName>
</protein>
<dbReference type="InterPro" id="IPR057899">
    <property type="entry name" value="Gp53"/>
</dbReference>
<dbReference type="GeneID" id="65127691"/>
<gene>
    <name evidence="2" type="primary">58</name>
    <name evidence="2" type="ORF">SEA_GAIL_58</name>
</gene>
<dbReference type="KEGG" id="vg:65127691"/>